<protein>
    <recommendedName>
        <fullName evidence="1">DUF6457 domain-containing protein</fullName>
    </recommendedName>
</protein>
<dbReference type="EMBL" id="AGZR01000001">
    <property type="protein sequence ID" value="EPD34038.1"/>
    <property type="molecule type" value="Genomic_DNA"/>
</dbReference>
<evidence type="ECO:0000313" key="2">
    <source>
        <dbReference type="EMBL" id="EPD34038.1"/>
    </source>
</evidence>
<proteinExistence type="predicted"/>
<comment type="caution">
    <text evidence="2">The sequence shown here is derived from an EMBL/GenBank/DDBJ whole genome shotgun (WGS) entry which is preliminary data.</text>
</comment>
<dbReference type="RefSeq" id="WP_016454934.1">
    <property type="nucleotide sequence ID" value="NZ_KE150269.1"/>
</dbReference>
<dbReference type="Proteomes" id="UP000014417">
    <property type="component" value="Unassembled WGS sequence"/>
</dbReference>
<dbReference type="STRING" id="883161.HMPREF9306_00072"/>
<accession>S2W2N7</accession>
<evidence type="ECO:0000313" key="3">
    <source>
        <dbReference type="Proteomes" id="UP000014417"/>
    </source>
</evidence>
<dbReference type="InterPro" id="IPR045598">
    <property type="entry name" value="DUF6457"/>
</dbReference>
<organism evidence="2 3">
    <name type="scientific">Propionimicrobium lymphophilum ACS-093-V-SCH5</name>
    <dbReference type="NCBI Taxonomy" id="883161"/>
    <lineage>
        <taxon>Bacteria</taxon>
        <taxon>Bacillati</taxon>
        <taxon>Actinomycetota</taxon>
        <taxon>Actinomycetes</taxon>
        <taxon>Propionibacteriales</taxon>
        <taxon>Propionibacteriaceae</taxon>
        <taxon>Propionimicrobium</taxon>
    </lineage>
</organism>
<sequence length="84" mass="8933">MSDPAKSKEHMEWLQRVIAELGIDEEVLAAQDSLLNMTARVAHGPSRPAAPITAYLIGYAAGAKGIDASKAADDLAELAKNWNS</sequence>
<keyword evidence="3" id="KW-1185">Reference proteome</keyword>
<dbReference type="Pfam" id="PF20058">
    <property type="entry name" value="DUF6457"/>
    <property type="match status" value="1"/>
</dbReference>
<gene>
    <name evidence="2" type="ORF">HMPREF9306_00072</name>
</gene>
<feature type="domain" description="DUF6457" evidence="1">
    <location>
        <begin position="8"/>
        <end position="83"/>
    </location>
</feature>
<evidence type="ECO:0000259" key="1">
    <source>
        <dbReference type="Pfam" id="PF20058"/>
    </source>
</evidence>
<dbReference type="OrthoDB" id="4735656at2"/>
<name>S2W2N7_9ACTN</name>
<reference evidence="2 3" key="1">
    <citation type="submission" date="2013-04" db="EMBL/GenBank/DDBJ databases">
        <title>The Genome Sequence of Propionimicrobium lymphophilum ACS-093-V-SCH5.</title>
        <authorList>
            <consortium name="The Broad Institute Genomics Platform"/>
            <person name="Earl A."/>
            <person name="Ward D."/>
            <person name="Feldgarden M."/>
            <person name="Gevers D."/>
            <person name="Saerens B."/>
            <person name="Vaneechoutte M."/>
            <person name="Walker B."/>
            <person name="Young S."/>
            <person name="Zeng Q."/>
            <person name="Gargeya S."/>
            <person name="Fitzgerald M."/>
            <person name="Haas B."/>
            <person name="Abouelleil A."/>
            <person name="Allen A.W."/>
            <person name="Alvarado L."/>
            <person name="Arachchi H.M."/>
            <person name="Berlin A.M."/>
            <person name="Chapman S.B."/>
            <person name="Gainer-Dewar J."/>
            <person name="Goldberg J."/>
            <person name="Griggs A."/>
            <person name="Gujja S."/>
            <person name="Hansen M."/>
            <person name="Howarth C."/>
            <person name="Imamovic A."/>
            <person name="Ireland A."/>
            <person name="Larimer J."/>
            <person name="McCowan C."/>
            <person name="Murphy C."/>
            <person name="Pearson M."/>
            <person name="Poon T.W."/>
            <person name="Priest M."/>
            <person name="Roberts A."/>
            <person name="Saif S."/>
            <person name="Shea T."/>
            <person name="Sisk P."/>
            <person name="Sykes S."/>
            <person name="Wortman J."/>
            <person name="Nusbaum C."/>
            <person name="Birren B."/>
        </authorList>
    </citation>
    <scope>NUCLEOTIDE SEQUENCE [LARGE SCALE GENOMIC DNA]</scope>
    <source>
        <strain evidence="2 3">ACS-093-V-SCH5</strain>
    </source>
</reference>
<dbReference type="HOGENOM" id="CLU_154370_3_0_11"/>
<dbReference type="AlphaFoldDB" id="S2W2N7"/>